<dbReference type="Pfam" id="PF13579">
    <property type="entry name" value="Glyco_trans_4_4"/>
    <property type="match status" value="1"/>
</dbReference>
<dbReference type="SUPFAM" id="SSF53756">
    <property type="entry name" value="UDP-Glycosyltransferase/glycogen phosphorylase"/>
    <property type="match status" value="1"/>
</dbReference>
<dbReference type="InterPro" id="IPR050194">
    <property type="entry name" value="Glycosyltransferase_grp1"/>
</dbReference>
<evidence type="ECO:0000313" key="3">
    <source>
        <dbReference type="EMBL" id="AAU92791.1"/>
    </source>
</evidence>
<name>Q609R8_METCA</name>
<evidence type="ECO:0000313" key="4">
    <source>
        <dbReference type="Proteomes" id="UP000006821"/>
    </source>
</evidence>
<dbReference type="PANTHER" id="PTHR45947">
    <property type="entry name" value="SULFOQUINOVOSYL TRANSFERASE SQD2"/>
    <property type="match status" value="1"/>
</dbReference>
<dbReference type="STRING" id="243233.MCA1160"/>
<dbReference type="PANTHER" id="PTHR45947:SF3">
    <property type="entry name" value="SULFOQUINOVOSYL TRANSFERASE SQD2"/>
    <property type="match status" value="1"/>
</dbReference>
<organism evidence="3 4">
    <name type="scientific">Methylococcus capsulatus (strain ATCC 33009 / NCIMB 11132 / Bath)</name>
    <dbReference type="NCBI Taxonomy" id="243233"/>
    <lineage>
        <taxon>Bacteria</taxon>
        <taxon>Pseudomonadati</taxon>
        <taxon>Pseudomonadota</taxon>
        <taxon>Gammaproteobacteria</taxon>
        <taxon>Methylococcales</taxon>
        <taxon>Methylococcaceae</taxon>
        <taxon>Methylococcus</taxon>
    </lineage>
</organism>
<dbReference type="Pfam" id="PF00534">
    <property type="entry name" value="Glycos_transf_1"/>
    <property type="match status" value="1"/>
</dbReference>
<evidence type="ECO:0000259" key="2">
    <source>
        <dbReference type="Pfam" id="PF13579"/>
    </source>
</evidence>
<sequence>MIRLCVLHVISSLAPARGGTTSSVLNLIEALRAENIACETASCDDELAPDAAIRCDPANHLFSRKSVFYTFAPSFGSWLRKHVCRYDLVHVHGLFSYFPIAGSRIARAAGVPVIVTPHGMVNHYGMRHKPLMKKISFCLFERSVLKGATVVHLTSGRETRDFGDLGLTVRTTEIPFAVTPIPAGNAESFFRRYPELRNKRIVAFMGRIDPIKNLESLIDALSLLAKRSDNVRLLICGSGTDDYRNVLKDRAERAGIGDRILWAGFVAGIERANALAAAHCFVLPSHSESFGMAAIEAVSAGIPCVLGKNVAVADDLVSAGFGVAVDPVGESLAAAIEQALTFADENFSVRAREYVERTYSATVIGAEFAALYREILRPPRTIW</sequence>
<dbReference type="Gene3D" id="3.40.50.2000">
    <property type="entry name" value="Glycogen Phosphorylase B"/>
    <property type="match status" value="2"/>
</dbReference>
<dbReference type="EMBL" id="AE017282">
    <property type="protein sequence ID" value="AAU92791.1"/>
    <property type="molecule type" value="Genomic_DNA"/>
</dbReference>
<dbReference type="GO" id="GO:0016758">
    <property type="term" value="F:hexosyltransferase activity"/>
    <property type="evidence" value="ECO:0007669"/>
    <property type="project" value="TreeGrafter"/>
</dbReference>
<evidence type="ECO:0000259" key="1">
    <source>
        <dbReference type="Pfam" id="PF00534"/>
    </source>
</evidence>
<accession>Q609R8</accession>
<dbReference type="eggNOG" id="COG0438">
    <property type="taxonomic scope" value="Bacteria"/>
</dbReference>
<dbReference type="CAZy" id="GT4">
    <property type="family name" value="Glycosyltransferase Family 4"/>
</dbReference>
<proteinExistence type="predicted"/>
<dbReference type="InterPro" id="IPR028098">
    <property type="entry name" value="Glyco_trans_4-like_N"/>
</dbReference>
<dbReference type="InterPro" id="IPR001296">
    <property type="entry name" value="Glyco_trans_1"/>
</dbReference>
<keyword evidence="3" id="KW-0808">Transferase</keyword>
<feature type="domain" description="Glycosyl transferase family 1" evidence="1">
    <location>
        <begin position="190"/>
        <end position="342"/>
    </location>
</feature>
<protein>
    <submittedName>
        <fullName evidence="3">Glycosyl transferase, group 1 family protein</fullName>
    </submittedName>
</protein>
<feature type="domain" description="Glycosyltransferase subfamily 4-like N-terminal" evidence="2">
    <location>
        <begin position="18"/>
        <end position="173"/>
    </location>
</feature>
<reference evidence="3 4" key="1">
    <citation type="journal article" date="2004" name="PLoS Biol.">
        <title>Genomic insights into methanotrophy: the complete genome sequence of Methylococcus capsulatus (Bath).</title>
        <authorList>
            <person name="Ward N.L."/>
            <person name="Larsen O."/>
            <person name="Sakwa J."/>
            <person name="Bruseth L."/>
            <person name="Khouri H.M."/>
            <person name="Durkin A.S."/>
            <person name="Dimitrov G."/>
            <person name="Jiang L."/>
            <person name="Scanlan D."/>
            <person name="Kang K.H."/>
            <person name="Lewis M.R."/>
            <person name="Nelson K.E."/>
            <person name="Methe B.A."/>
            <person name="Wu M."/>
            <person name="Heidelberg J.F."/>
            <person name="Paulsen I.T."/>
            <person name="Fouts D.E."/>
            <person name="Ravel J."/>
            <person name="Tettelin H."/>
            <person name="Ren Q."/>
            <person name="Read T.D."/>
            <person name="DeBoy R.T."/>
            <person name="Seshadri R."/>
            <person name="Salzberg S.L."/>
            <person name="Jensen H.B."/>
            <person name="Birkeland N.K."/>
            <person name="Nelson W.C."/>
            <person name="Dodson R.J."/>
            <person name="Grindhaug S.H."/>
            <person name="Holt I.E."/>
            <person name="Eidhammer I."/>
            <person name="Jonasen I."/>
            <person name="Vanaken S."/>
            <person name="Utterback T.R."/>
            <person name="Feldblyum T.V."/>
            <person name="Fraser C.M."/>
            <person name="Lillehaug J.R."/>
            <person name="Eisen J.A."/>
        </authorList>
    </citation>
    <scope>NUCLEOTIDE SEQUENCE [LARGE SCALE GENOMIC DNA]</scope>
    <source>
        <strain evidence="4">ATCC 33009 / NCIMB 11132 / Bath</strain>
    </source>
</reference>
<dbReference type="AlphaFoldDB" id="Q609R8"/>
<gene>
    <name evidence="3" type="ordered locus">MCA1160</name>
</gene>
<dbReference type="KEGG" id="mca:MCA1160"/>
<dbReference type="HOGENOM" id="CLU_009583_2_1_6"/>
<dbReference type="Proteomes" id="UP000006821">
    <property type="component" value="Chromosome"/>
</dbReference>